<dbReference type="EMBL" id="CP099464">
    <property type="protein sequence ID" value="UUO13612.1"/>
    <property type="molecule type" value="Genomic_DNA"/>
</dbReference>
<gene>
    <name evidence="1" type="ORF">NG743_16185</name>
</gene>
<sequence>MVKEGEMVTLSVPDHHEVAKGTLRGLIRTAGLTVEEFIAAV</sequence>
<reference evidence="1" key="1">
    <citation type="submission" date="2022-06" db="EMBL/GenBank/DDBJ databases">
        <title>Nostosin G and Spiroidesin B from the Cyanobacterium Dolichospermum sp. NIES-1697.</title>
        <authorList>
            <person name="Phan C.-S."/>
            <person name="Mehjabin J.J."/>
            <person name="Anas A.R.J."/>
            <person name="Hayasaka M."/>
            <person name="Onoki R."/>
            <person name="Wang J."/>
            <person name="Umezawa T."/>
            <person name="Washio K."/>
            <person name="Morikawa M."/>
            <person name="Okino T."/>
        </authorList>
    </citation>
    <scope>NUCLEOTIDE SEQUENCE</scope>
    <source>
        <strain evidence="1">NIES-1697</strain>
    </source>
</reference>
<dbReference type="Gene3D" id="3.30.920.30">
    <property type="entry name" value="Hypothetical protein"/>
    <property type="match status" value="1"/>
</dbReference>
<protein>
    <recommendedName>
        <fullName evidence="3">YcfA family protein</fullName>
    </recommendedName>
</protein>
<name>A0ABY5LNS9_9CYAN</name>
<evidence type="ECO:0000313" key="2">
    <source>
        <dbReference type="Proteomes" id="UP001057561"/>
    </source>
</evidence>
<accession>A0ABY5LNS9</accession>
<keyword evidence="2" id="KW-1185">Reference proteome</keyword>
<dbReference type="InterPro" id="IPR038570">
    <property type="entry name" value="HicA_sf"/>
</dbReference>
<evidence type="ECO:0008006" key="3">
    <source>
        <dbReference type="Google" id="ProtNLM"/>
    </source>
</evidence>
<dbReference type="SUPFAM" id="SSF54786">
    <property type="entry name" value="YcfA/nrd intein domain"/>
    <property type="match status" value="1"/>
</dbReference>
<dbReference type="RefSeq" id="WP_236630619.1">
    <property type="nucleotide sequence ID" value="NZ_CP099464.1"/>
</dbReference>
<organism evidence="1 2">
    <name type="scientific">Dolichospermum heterosporum TAC447</name>
    <dbReference type="NCBI Taxonomy" id="747523"/>
    <lineage>
        <taxon>Bacteria</taxon>
        <taxon>Bacillati</taxon>
        <taxon>Cyanobacteriota</taxon>
        <taxon>Cyanophyceae</taxon>
        <taxon>Nostocales</taxon>
        <taxon>Aphanizomenonaceae</taxon>
        <taxon>Dolichospermum</taxon>
        <taxon>Dolichospermum heterosporum</taxon>
    </lineage>
</organism>
<proteinExistence type="predicted"/>
<dbReference type="Proteomes" id="UP001057561">
    <property type="component" value="Chromosome"/>
</dbReference>
<evidence type="ECO:0000313" key="1">
    <source>
        <dbReference type="EMBL" id="UUO13612.1"/>
    </source>
</evidence>